<dbReference type="GO" id="GO:0005829">
    <property type="term" value="C:cytosol"/>
    <property type="evidence" value="ECO:0007669"/>
    <property type="project" value="EnsemblFungi"/>
</dbReference>
<keyword evidence="4" id="KW-0676">Redox-active center</keyword>
<dbReference type="PROSITE" id="PS51354">
    <property type="entry name" value="GLUTAREDOXIN_2"/>
    <property type="match status" value="1"/>
</dbReference>
<dbReference type="JaponicusDB" id="SJAG_01292">
    <property type="gene designation" value="grx1"/>
</dbReference>
<dbReference type="InterPro" id="IPR014025">
    <property type="entry name" value="Glutaredoxin_subgr"/>
</dbReference>
<dbReference type="AlphaFoldDB" id="B6K099"/>
<feature type="domain" description="Glutaredoxin" evidence="5">
    <location>
        <begin position="17"/>
        <end position="79"/>
    </location>
</feature>
<dbReference type="InterPro" id="IPR036249">
    <property type="entry name" value="Thioredoxin-like_sf"/>
</dbReference>
<dbReference type="HOGENOM" id="CLU_026126_7_2_1"/>
<dbReference type="STRING" id="402676.B6K099"/>
<keyword evidence="2" id="KW-0249">Electron transport</keyword>
<accession>B6K099</accession>
<dbReference type="InterPro" id="IPR002109">
    <property type="entry name" value="Glutaredoxin"/>
</dbReference>
<dbReference type="PANTHER" id="PTHR45694">
    <property type="entry name" value="GLUTAREDOXIN 2"/>
    <property type="match status" value="1"/>
</dbReference>
<dbReference type="PANTHER" id="PTHR45694:SF18">
    <property type="entry name" value="GLUTAREDOXIN-1-RELATED"/>
    <property type="match status" value="1"/>
</dbReference>
<dbReference type="Proteomes" id="UP000001744">
    <property type="component" value="Unassembled WGS sequence"/>
</dbReference>
<dbReference type="Gene3D" id="3.40.30.10">
    <property type="entry name" value="Glutaredoxin"/>
    <property type="match status" value="1"/>
</dbReference>
<dbReference type="RefSeq" id="XP_002172542.1">
    <property type="nucleotide sequence ID" value="XM_002172506.2"/>
</dbReference>
<dbReference type="SUPFAM" id="SSF52833">
    <property type="entry name" value="Thioredoxin-like"/>
    <property type="match status" value="1"/>
</dbReference>
<dbReference type="VEuPathDB" id="FungiDB:SJAG_01292"/>
<keyword evidence="1" id="KW-0813">Transport</keyword>
<dbReference type="GeneID" id="7052366"/>
<dbReference type="GO" id="GO:0005634">
    <property type="term" value="C:nucleus"/>
    <property type="evidence" value="ECO:0000318"/>
    <property type="project" value="GO_Central"/>
</dbReference>
<gene>
    <name evidence="7" type="primary">grx1</name>
    <name evidence="6" type="ORF">SJAG_01292</name>
</gene>
<dbReference type="FunFam" id="3.40.30.10:FF:000276">
    <property type="entry name" value="Glutaredoxin 3"/>
    <property type="match status" value="1"/>
</dbReference>
<dbReference type="OrthoDB" id="418495at2759"/>
<organism evidence="6 8">
    <name type="scientific">Schizosaccharomyces japonicus (strain yFS275 / FY16936)</name>
    <name type="common">Fission yeast</name>
    <dbReference type="NCBI Taxonomy" id="402676"/>
    <lineage>
        <taxon>Eukaryota</taxon>
        <taxon>Fungi</taxon>
        <taxon>Dikarya</taxon>
        <taxon>Ascomycota</taxon>
        <taxon>Taphrinomycotina</taxon>
        <taxon>Schizosaccharomycetes</taxon>
        <taxon>Schizosaccharomycetales</taxon>
        <taxon>Schizosaccharomycetaceae</taxon>
        <taxon>Schizosaccharomyces</taxon>
    </lineage>
</organism>
<dbReference type="OMA" id="KPGHLEC"/>
<dbReference type="NCBIfam" id="TIGR02180">
    <property type="entry name" value="GRX_euk"/>
    <property type="match status" value="1"/>
</dbReference>
<keyword evidence="3" id="KW-1015">Disulfide bond</keyword>
<dbReference type="EMBL" id="KE651168">
    <property type="protein sequence ID" value="EEB06249.1"/>
    <property type="molecule type" value="Genomic_DNA"/>
</dbReference>
<evidence type="ECO:0000313" key="8">
    <source>
        <dbReference type="Proteomes" id="UP000001744"/>
    </source>
</evidence>
<reference evidence="6 8" key="1">
    <citation type="journal article" date="2011" name="Science">
        <title>Comparative functional genomics of the fission yeasts.</title>
        <authorList>
            <person name="Rhind N."/>
            <person name="Chen Z."/>
            <person name="Yassour M."/>
            <person name="Thompson D.A."/>
            <person name="Haas B.J."/>
            <person name="Habib N."/>
            <person name="Wapinski I."/>
            <person name="Roy S."/>
            <person name="Lin M.F."/>
            <person name="Heiman D.I."/>
            <person name="Young S.K."/>
            <person name="Furuya K."/>
            <person name="Guo Y."/>
            <person name="Pidoux A."/>
            <person name="Chen H.M."/>
            <person name="Robbertse B."/>
            <person name="Goldberg J.M."/>
            <person name="Aoki K."/>
            <person name="Bayne E.H."/>
            <person name="Berlin A.M."/>
            <person name="Desjardins C.A."/>
            <person name="Dobbs E."/>
            <person name="Dukaj L."/>
            <person name="Fan L."/>
            <person name="FitzGerald M.G."/>
            <person name="French C."/>
            <person name="Gujja S."/>
            <person name="Hansen K."/>
            <person name="Keifenheim D."/>
            <person name="Levin J.Z."/>
            <person name="Mosher R.A."/>
            <person name="Mueller C.A."/>
            <person name="Pfiffner J."/>
            <person name="Priest M."/>
            <person name="Russ C."/>
            <person name="Smialowska A."/>
            <person name="Swoboda P."/>
            <person name="Sykes S.M."/>
            <person name="Vaughn M."/>
            <person name="Vengrova S."/>
            <person name="Yoder R."/>
            <person name="Zeng Q."/>
            <person name="Allshire R."/>
            <person name="Baulcombe D."/>
            <person name="Birren B.W."/>
            <person name="Brown W."/>
            <person name="Ekwall K."/>
            <person name="Kellis M."/>
            <person name="Leatherwood J."/>
            <person name="Levin H."/>
            <person name="Margalit H."/>
            <person name="Martienssen R."/>
            <person name="Nieduszynski C.A."/>
            <person name="Spatafora J.W."/>
            <person name="Friedman N."/>
            <person name="Dalgaard J.Z."/>
            <person name="Baumann P."/>
            <person name="Niki H."/>
            <person name="Regev A."/>
            <person name="Nusbaum C."/>
        </authorList>
    </citation>
    <scope>NUCLEOTIDE SEQUENCE [LARGE SCALE GENOMIC DNA]</scope>
    <source>
        <strain evidence="8">yFS275 / FY16936</strain>
    </source>
</reference>
<evidence type="ECO:0000259" key="5">
    <source>
        <dbReference type="Pfam" id="PF00462"/>
    </source>
</evidence>
<sequence>MSAVKEFVDSAVEENDVLVFSKTYCPYCSATKKTLKDEGANAKVYELDTMDDGDEIQSYLATKTGQRTVPNIFIHKKHIGGNSDLQAIKSKGQLKDLLA</sequence>
<evidence type="ECO:0000313" key="6">
    <source>
        <dbReference type="EMBL" id="EEB06249.1"/>
    </source>
</evidence>
<dbReference type="InterPro" id="IPR011899">
    <property type="entry name" value="Glutaredoxin_euk/vir"/>
</dbReference>
<name>B6K099_SCHJY</name>
<dbReference type="GO" id="GO:0015038">
    <property type="term" value="F:glutathione disulfide oxidoreductase activity"/>
    <property type="evidence" value="ECO:0000318"/>
    <property type="project" value="GO_Central"/>
</dbReference>
<dbReference type="GO" id="GO:0005737">
    <property type="term" value="C:cytoplasm"/>
    <property type="evidence" value="ECO:0000318"/>
    <property type="project" value="GO_Central"/>
</dbReference>
<evidence type="ECO:0000313" key="7">
    <source>
        <dbReference type="JaponicusDB" id="SJAG_01292"/>
    </source>
</evidence>
<proteinExistence type="predicted"/>
<evidence type="ECO:0000256" key="2">
    <source>
        <dbReference type="ARBA" id="ARBA00022982"/>
    </source>
</evidence>
<dbReference type="eggNOG" id="KOG1752">
    <property type="taxonomic scope" value="Eukaryota"/>
</dbReference>
<dbReference type="CDD" id="cd03419">
    <property type="entry name" value="GRX_GRXh_1_2_like"/>
    <property type="match status" value="1"/>
</dbReference>
<dbReference type="Pfam" id="PF00462">
    <property type="entry name" value="Glutaredoxin"/>
    <property type="match status" value="1"/>
</dbReference>
<evidence type="ECO:0000256" key="4">
    <source>
        <dbReference type="ARBA" id="ARBA00023284"/>
    </source>
</evidence>
<protein>
    <submittedName>
        <fullName evidence="6">Glutaredoxin Grx1</fullName>
    </submittedName>
</protein>
<evidence type="ECO:0000256" key="1">
    <source>
        <dbReference type="ARBA" id="ARBA00022448"/>
    </source>
</evidence>
<dbReference type="PROSITE" id="PS00195">
    <property type="entry name" value="GLUTAREDOXIN_1"/>
    <property type="match status" value="1"/>
</dbReference>
<dbReference type="GO" id="GO:0034599">
    <property type="term" value="P:cellular response to oxidative stress"/>
    <property type="evidence" value="ECO:0000318"/>
    <property type="project" value="GO_Central"/>
</dbReference>
<dbReference type="PRINTS" id="PR00160">
    <property type="entry name" value="GLUTAREDOXIN"/>
</dbReference>
<evidence type="ECO:0000256" key="3">
    <source>
        <dbReference type="ARBA" id="ARBA00023157"/>
    </source>
</evidence>
<dbReference type="InterPro" id="IPR011767">
    <property type="entry name" value="GLR_AS"/>
</dbReference>
<keyword evidence="8" id="KW-1185">Reference proteome</keyword>